<comment type="caution">
    <text evidence="8">The sequence shown here is derived from an EMBL/GenBank/DDBJ whole genome shotgun (WGS) entry which is preliminary data.</text>
</comment>
<dbReference type="Proteomes" id="UP000033489">
    <property type="component" value="Unassembled WGS sequence"/>
</dbReference>
<name>A0A0F2DTE6_9STRE</name>
<dbReference type="InterPro" id="IPR052923">
    <property type="entry name" value="UPF0718"/>
</dbReference>
<organism evidence="8 9">
    <name type="scientific">Streptococcus infantis</name>
    <dbReference type="NCBI Taxonomy" id="68892"/>
    <lineage>
        <taxon>Bacteria</taxon>
        <taxon>Bacillati</taxon>
        <taxon>Bacillota</taxon>
        <taxon>Bacilli</taxon>
        <taxon>Lactobacillales</taxon>
        <taxon>Streptococcaceae</taxon>
        <taxon>Streptococcus</taxon>
    </lineage>
</organism>
<dbReference type="PANTHER" id="PTHR34184:SF4">
    <property type="entry name" value="UPF0718 PROTEIN YCGR"/>
    <property type="match status" value="1"/>
</dbReference>
<evidence type="ECO:0000313" key="9">
    <source>
        <dbReference type="Proteomes" id="UP000033489"/>
    </source>
</evidence>
<evidence type="ECO:0000313" key="8">
    <source>
        <dbReference type="EMBL" id="KJQ74262.1"/>
    </source>
</evidence>
<accession>A0A0F2DTE6</accession>
<protein>
    <submittedName>
        <fullName evidence="8">Permease</fullName>
    </submittedName>
</protein>
<dbReference type="Pfam" id="PF03773">
    <property type="entry name" value="ArsP_1"/>
    <property type="match status" value="1"/>
</dbReference>
<feature type="transmembrane region" description="Helical" evidence="7">
    <location>
        <begin position="185"/>
        <end position="203"/>
    </location>
</feature>
<feature type="transmembrane region" description="Helical" evidence="7">
    <location>
        <begin position="237"/>
        <end position="258"/>
    </location>
</feature>
<evidence type="ECO:0000256" key="2">
    <source>
        <dbReference type="ARBA" id="ARBA00006386"/>
    </source>
</evidence>
<evidence type="ECO:0000256" key="4">
    <source>
        <dbReference type="ARBA" id="ARBA00022692"/>
    </source>
</evidence>
<dbReference type="GO" id="GO:0005886">
    <property type="term" value="C:plasma membrane"/>
    <property type="evidence" value="ECO:0007669"/>
    <property type="project" value="UniProtKB-SubCell"/>
</dbReference>
<dbReference type="InterPro" id="IPR005524">
    <property type="entry name" value="DUF318"/>
</dbReference>
<evidence type="ECO:0000256" key="3">
    <source>
        <dbReference type="ARBA" id="ARBA00022475"/>
    </source>
</evidence>
<comment type="similarity">
    <text evidence="2">Belongs to the UPF0718 family.</text>
</comment>
<proteinExistence type="inferred from homology"/>
<feature type="transmembrane region" description="Helical" evidence="7">
    <location>
        <begin position="60"/>
        <end position="81"/>
    </location>
</feature>
<reference evidence="8 9" key="1">
    <citation type="submission" date="2015-02" db="EMBL/GenBank/DDBJ databases">
        <title>Evolution of amylase-binding proteins of oral streptococcal species.</title>
        <authorList>
            <person name="Haase E.M."/>
        </authorList>
    </citation>
    <scope>NUCLEOTIDE SEQUENCE [LARGE SCALE GENOMIC DNA]</scope>
    <source>
        <strain evidence="8 9">UC921A</strain>
    </source>
</reference>
<dbReference type="OrthoDB" id="9810876at2"/>
<dbReference type="EMBL" id="JYGT01000010">
    <property type="protein sequence ID" value="KJQ74262.1"/>
    <property type="molecule type" value="Genomic_DNA"/>
</dbReference>
<dbReference type="PATRIC" id="fig|28037.216.peg.1753"/>
<dbReference type="AlphaFoldDB" id="A0A0F2DTE6"/>
<feature type="transmembrane region" description="Helical" evidence="7">
    <location>
        <begin position="278"/>
        <end position="296"/>
    </location>
</feature>
<feature type="transmembrane region" description="Helical" evidence="7">
    <location>
        <begin position="12"/>
        <end position="39"/>
    </location>
</feature>
<feature type="transmembrane region" description="Helical" evidence="7">
    <location>
        <begin position="93"/>
        <end position="116"/>
    </location>
</feature>
<feature type="transmembrane region" description="Helical" evidence="7">
    <location>
        <begin position="215"/>
        <end position="231"/>
    </location>
</feature>
<evidence type="ECO:0000256" key="6">
    <source>
        <dbReference type="ARBA" id="ARBA00023136"/>
    </source>
</evidence>
<sequence>MDLFQNLPSSVLQAGAIFLSIILEALPFVLIGSIISGAIEVYITPEKVYQFLPKNRLGRIFFGTFIGFLFPSCECGIVPIINRFLEKKVPSYTAVPFLVTAPIINPIVLFATYSAFGNSIQMVLLRALGAILIATILGIFLGFFWEGSIQKENRLACHEHDFSHLTKGQKLLQVFIQAIDEFFDMGRYLIFGCLFASLVQVYVPTRILTSISASPLLAIILLMLLSFLLSLCSEADAFIGSSLLSSFGLAPVLAFLVIGPMLDVKNLLMMKNYLKTRFIWQFMMIVTLVVLVYSYLVGVML</sequence>
<keyword evidence="4 7" id="KW-0812">Transmembrane</keyword>
<evidence type="ECO:0000256" key="5">
    <source>
        <dbReference type="ARBA" id="ARBA00022989"/>
    </source>
</evidence>
<feature type="transmembrane region" description="Helical" evidence="7">
    <location>
        <begin position="123"/>
        <end position="145"/>
    </location>
</feature>
<dbReference type="PANTHER" id="PTHR34184">
    <property type="entry name" value="UPF0718 PROTEIN YCGR"/>
    <property type="match status" value="1"/>
</dbReference>
<dbReference type="RefSeq" id="WP_045616082.1">
    <property type="nucleotide sequence ID" value="NZ_JYGT01000010.1"/>
</dbReference>
<keyword evidence="5 7" id="KW-1133">Transmembrane helix</keyword>
<evidence type="ECO:0000256" key="1">
    <source>
        <dbReference type="ARBA" id="ARBA00004651"/>
    </source>
</evidence>
<evidence type="ECO:0000256" key="7">
    <source>
        <dbReference type="SAM" id="Phobius"/>
    </source>
</evidence>
<keyword evidence="3" id="KW-1003">Cell membrane</keyword>
<comment type="subcellular location">
    <subcellularLocation>
        <location evidence="1">Cell membrane</location>
        <topology evidence="1">Multi-pass membrane protein</topology>
    </subcellularLocation>
</comment>
<keyword evidence="6 7" id="KW-0472">Membrane</keyword>
<gene>
    <name evidence="8" type="ORF">TZ94_01784</name>
</gene>